<evidence type="ECO:0000313" key="1">
    <source>
        <dbReference type="EMBL" id="CRL43238.1"/>
    </source>
</evidence>
<sequence length="79" mass="9349">MTPVVADYTNLKKIKEELDNQNKLIFEAEQQRGNFEIELSDLKGLAKLTRKAELQRKIDEKTDYMDYYVLLFMFTNLLA</sequence>
<evidence type="ECO:0000313" key="2">
    <source>
        <dbReference type="EMBL" id="CUN24197.1"/>
    </source>
</evidence>
<organism evidence="1 3">
    <name type="scientific">Roseburia inulinivorans</name>
    <dbReference type="NCBI Taxonomy" id="360807"/>
    <lineage>
        <taxon>Bacteria</taxon>
        <taxon>Bacillati</taxon>
        <taxon>Bacillota</taxon>
        <taxon>Clostridia</taxon>
        <taxon>Lachnospirales</taxon>
        <taxon>Lachnospiraceae</taxon>
        <taxon>Roseburia</taxon>
    </lineage>
</organism>
<name>A0A0M6X0D0_9FIRM</name>
<evidence type="ECO:0000313" key="3">
    <source>
        <dbReference type="Proteomes" id="UP000049828"/>
    </source>
</evidence>
<gene>
    <name evidence="2" type="ORF">ERS852444_02723</name>
    <name evidence="1" type="ORF">RIL183_33861</name>
</gene>
<dbReference type="AlphaFoldDB" id="A0A0M6X0D0"/>
<dbReference type="EMBL" id="CVRS01000120">
    <property type="protein sequence ID" value="CRL43238.1"/>
    <property type="molecule type" value="Genomic_DNA"/>
</dbReference>
<reference evidence="3" key="1">
    <citation type="submission" date="2015-05" db="EMBL/GenBank/DDBJ databases">
        <authorList>
            <consortium name="Pathogen Informatics"/>
        </authorList>
    </citation>
    <scope>NUCLEOTIDE SEQUENCE [LARGE SCALE GENOMIC DNA]</scope>
    <source>
        <strain evidence="2 4">2789STDY5608887</strain>
        <strain evidence="3">L1-83</strain>
    </source>
</reference>
<accession>A0A0M6X0D0</accession>
<dbReference type="Proteomes" id="UP000049828">
    <property type="component" value="Unassembled WGS sequence"/>
</dbReference>
<dbReference type="EMBL" id="CYXX01000025">
    <property type="protein sequence ID" value="CUN24197.1"/>
    <property type="molecule type" value="Genomic_DNA"/>
</dbReference>
<keyword evidence="3" id="KW-1185">Reference proteome</keyword>
<proteinExistence type="predicted"/>
<dbReference type="RefSeq" id="WP_055040512.1">
    <property type="nucleotide sequence ID" value="NZ_CVRS01000120.1"/>
</dbReference>
<dbReference type="Proteomes" id="UP000095453">
    <property type="component" value="Unassembled WGS sequence"/>
</dbReference>
<evidence type="ECO:0000313" key="4">
    <source>
        <dbReference type="Proteomes" id="UP000095453"/>
    </source>
</evidence>
<reference evidence="1" key="2">
    <citation type="submission" date="2015-05" db="EMBL/GenBank/DDBJ databases">
        <authorList>
            <person name="Wang D.B."/>
            <person name="Wang M."/>
        </authorList>
    </citation>
    <scope>NUCLEOTIDE SEQUENCE [LARGE SCALE GENOMIC DNA]</scope>
    <source>
        <strain evidence="1">L1-83</strain>
    </source>
</reference>
<protein>
    <submittedName>
        <fullName evidence="1">Uncharacterized protein</fullName>
    </submittedName>
</protein>